<feature type="compositionally biased region" description="Pro residues" evidence="1">
    <location>
        <begin position="50"/>
        <end position="64"/>
    </location>
</feature>
<feature type="transmembrane region" description="Helical" evidence="2">
    <location>
        <begin position="77"/>
        <end position="97"/>
    </location>
</feature>
<evidence type="ECO:0000259" key="3">
    <source>
        <dbReference type="SMART" id="SM01324"/>
    </source>
</evidence>
<dbReference type="Pfam" id="PF13308">
    <property type="entry name" value="YARHG"/>
    <property type="match status" value="1"/>
</dbReference>
<evidence type="ECO:0000256" key="1">
    <source>
        <dbReference type="SAM" id="MobiDB-lite"/>
    </source>
</evidence>
<proteinExistence type="predicted"/>
<evidence type="ECO:0000313" key="5">
    <source>
        <dbReference type="Proteomes" id="UP001431693"/>
    </source>
</evidence>
<dbReference type="Proteomes" id="UP001431693">
    <property type="component" value="Unassembled WGS sequence"/>
</dbReference>
<dbReference type="EMBL" id="JASJEX010000004">
    <property type="protein sequence ID" value="MDJ1130082.1"/>
    <property type="molecule type" value="Genomic_DNA"/>
</dbReference>
<keyword evidence="2" id="KW-0812">Transmembrane</keyword>
<feature type="domain" description="YARHG" evidence="3">
    <location>
        <begin position="260"/>
        <end position="345"/>
    </location>
</feature>
<comment type="caution">
    <text evidence="4">The sequence shown here is derived from an EMBL/GenBank/DDBJ whole genome shotgun (WGS) entry which is preliminary data.</text>
</comment>
<dbReference type="InterPro" id="IPR026870">
    <property type="entry name" value="Zinc_ribbon_dom"/>
</dbReference>
<gene>
    <name evidence="4" type="ORF">QJ043_08350</name>
</gene>
<reference evidence="4" key="1">
    <citation type="submission" date="2023-05" db="EMBL/GenBank/DDBJ databases">
        <title>[olsenella] sp. nov., isolated from a pig farm feces dump.</title>
        <authorList>
            <person name="Chang Y.-H."/>
        </authorList>
    </citation>
    <scope>NUCLEOTIDE SEQUENCE</scope>
    <source>
        <strain evidence="4">YH-ols2217</strain>
    </source>
</reference>
<keyword evidence="2" id="KW-0472">Membrane</keyword>
<feature type="region of interest" description="Disordered" evidence="1">
    <location>
        <begin position="41"/>
        <end position="71"/>
    </location>
</feature>
<dbReference type="SMART" id="SM01324">
    <property type="entry name" value="YARHG"/>
    <property type="match status" value="1"/>
</dbReference>
<dbReference type="Pfam" id="PF13240">
    <property type="entry name" value="Zn_Ribbon_1"/>
    <property type="match status" value="1"/>
</dbReference>
<dbReference type="Gene3D" id="1.20.58.1690">
    <property type="match status" value="1"/>
</dbReference>
<keyword evidence="5" id="KW-1185">Reference proteome</keyword>
<protein>
    <submittedName>
        <fullName evidence="4">YARHG domain-containing protein</fullName>
    </submittedName>
</protein>
<evidence type="ECO:0000256" key="2">
    <source>
        <dbReference type="SAM" id="Phobius"/>
    </source>
</evidence>
<sequence length="353" mass="37126">MFCEECGAPLPDGAAFCDRCGRPLQEQDGLDVPVPGPIERCEPEADLTAPRPPVVPGVTPPDPAAPRSARTPKQGRGAVVAVCVAAVVLVGVGVWLFGFGGLGLLSKGTAPADAGVADVTPAEEEWVVTYGAASVPVVAADTRIVFCDPEGEPLESFSIAVGTSGDSSPTSYRVTGSFGIQLDQFDVSDPGAYDLTASTKAEGTYPTVTVRLADVAEQDGTLYVRPGAGGVTFSAEEPAAETEPANEEAPAPEKLSAASGDYVLADSASRAYSESELSSLTDYQLFLARNEIYARHGRRFKNAELQRYFSSKPWYTPLYEPDAFSDDLLSSVEKQNAEAMLAIERSRGSAYLG</sequence>
<dbReference type="InterPro" id="IPR038434">
    <property type="entry name" value="YARHG_sf"/>
</dbReference>
<evidence type="ECO:0000313" key="4">
    <source>
        <dbReference type="EMBL" id="MDJ1130082.1"/>
    </source>
</evidence>
<dbReference type="RefSeq" id="WP_283713241.1">
    <property type="nucleotide sequence ID" value="NZ_JASJEW010000003.1"/>
</dbReference>
<accession>A0ABT6ZM09</accession>
<organism evidence="4 5">
    <name type="scientific">Kribbibacterium absianum</name>
    <dbReference type="NCBI Taxonomy" id="3044210"/>
    <lineage>
        <taxon>Bacteria</taxon>
        <taxon>Bacillati</taxon>
        <taxon>Actinomycetota</taxon>
        <taxon>Coriobacteriia</taxon>
        <taxon>Coriobacteriales</taxon>
        <taxon>Kribbibacteriaceae</taxon>
        <taxon>Kribbibacterium</taxon>
    </lineage>
</organism>
<keyword evidence="2" id="KW-1133">Transmembrane helix</keyword>
<feature type="region of interest" description="Disordered" evidence="1">
    <location>
        <begin position="235"/>
        <end position="257"/>
    </location>
</feature>
<name>A0ABT6ZM09_9ACTN</name>
<dbReference type="InterPro" id="IPR025582">
    <property type="entry name" value="YARHG_dom"/>
</dbReference>